<accession>A0ACC5YUH2</accession>
<comment type="caution">
    <text evidence="1">The sequence shown here is derived from an EMBL/GenBank/DDBJ whole genome shotgun (WGS) entry which is preliminary data.</text>
</comment>
<gene>
    <name evidence="1" type="ORF">PDJAM_G00038420</name>
</gene>
<keyword evidence="2" id="KW-1185">Reference proteome</keyword>
<proteinExistence type="predicted"/>
<protein>
    <submittedName>
        <fullName evidence="1">Uncharacterized protein</fullName>
    </submittedName>
</protein>
<name>A0ACC5YUH2_9TELE</name>
<dbReference type="EMBL" id="CM040986">
    <property type="protein sequence ID" value="MCJ8738671.1"/>
    <property type="molecule type" value="Genomic_DNA"/>
</dbReference>
<organism evidence="1 2">
    <name type="scientific">Pangasius djambal</name>
    <dbReference type="NCBI Taxonomy" id="1691987"/>
    <lineage>
        <taxon>Eukaryota</taxon>
        <taxon>Metazoa</taxon>
        <taxon>Chordata</taxon>
        <taxon>Craniata</taxon>
        <taxon>Vertebrata</taxon>
        <taxon>Euteleostomi</taxon>
        <taxon>Actinopterygii</taxon>
        <taxon>Neopterygii</taxon>
        <taxon>Teleostei</taxon>
        <taxon>Ostariophysi</taxon>
        <taxon>Siluriformes</taxon>
        <taxon>Pangasiidae</taxon>
        <taxon>Pangasius</taxon>
    </lineage>
</organism>
<evidence type="ECO:0000313" key="1">
    <source>
        <dbReference type="EMBL" id="MCJ8738671.1"/>
    </source>
</evidence>
<sequence>MYRVLLDRAHSDLDSIFHSLDSHIEEDLAASASSPPLSESSSYNSTSFPTSSPQTSTSSPDLRQILQNIKTCRWRHFKPRTLKSQSDTRGGTSHCGLKGFSRSLTTALGSGFNTPNRGAATINSSMVFTAEQFQEHQEQLALMQKQQLEQIQQQASNVSSSTQSLVSASKTLDSASAQFAASALVTSDQLLTLKVKEDGVVGSGVNGILQASGVYKGLQHSTTSPSMLTGPSPVTMTSAPASLPASNSTNSTTTSIHNTHNPLSNHGNSTANSTPQLLIGNNLRLSVATPQIASLNSRHLPRSLGGMPPAALKLAAAASNCQLPKVTTGENHEQEKQSINSLAENTVAMEVT</sequence>
<evidence type="ECO:0000313" key="2">
    <source>
        <dbReference type="Proteomes" id="UP000830395"/>
    </source>
</evidence>
<dbReference type="Proteomes" id="UP000830395">
    <property type="component" value="Chromosome 12"/>
</dbReference>
<reference evidence="1" key="1">
    <citation type="submission" date="2020-02" db="EMBL/GenBank/DDBJ databases">
        <title>Genome sequencing of the panga catfish, Pangasius djambal.</title>
        <authorList>
            <person name="Wen M."/>
            <person name="Zahm M."/>
            <person name="Roques C."/>
            <person name="Cabau C."/>
            <person name="Klopp C."/>
            <person name="Donnadieu C."/>
            <person name="Jouanno E."/>
            <person name="Avarre J.-C."/>
            <person name="Campet M."/>
            <person name="Ha T."/>
            <person name="Dugue R."/>
            <person name="Lampietro C."/>
            <person name="Louis A."/>
            <person name="Herpin A."/>
            <person name="Echchiki A."/>
            <person name="Berthelot C."/>
            <person name="Parey E."/>
            <person name="Roest-Crollius H."/>
            <person name="Braasch I."/>
            <person name="Postlethwait J.H."/>
            <person name="Bobe J."/>
            <person name="Montfort J."/>
            <person name="Bouchez O."/>
            <person name="Begum T."/>
            <person name="Schartl M."/>
            <person name="Gustiano R."/>
            <person name="Guiguen Y."/>
        </authorList>
    </citation>
    <scope>NUCLEOTIDE SEQUENCE</scope>
    <source>
        <strain evidence="1">Pdj_M5554</strain>
    </source>
</reference>